<dbReference type="InterPro" id="IPR005122">
    <property type="entry name" value="Uracil-DNA_glycosylase-like"/>
</dbReference>
<dbReference type="OrthoDB" id="2733915at2"/>
<feature type="domain" description="Uracil-DNA glycosylase-like" evidence="1">
    <location>
        <begin position="31"/>
        <end position="225"/>
    </location>
</feature>
<dbReference type="Gene3D" id="3.40.470.10">
    <property type="entry name" value="Uracil-DNA glycosylase-like domain"/>
    <property type="match status" value="1"/>
</dbReference>
<proteinExistence type="predicted"/>
<protein>
    <recommendedName>
        <fullName evidence="1">Uracil-DNA glycosylase-like domain-containing protein</fullName>
    </recommendedName>
</protein>
<evidence type="ECO:0000313" key="2">
    <source>
        <dbReference type="EMBL" id="RTQ96217.1"/>
    </source>
</evidence>
<sequence>MTVSMGFYKVIKQWVIDSETGNITFQPFQADGNPYKSNVFLVGASPEVNLEIAMNNLKLYVDSLVDGKLFQETFTQELQGASREYKGSLNFVSWMKERYNENVVLTNVNCLSTENAQMLKQMKKQEHPLYKRGLQIFEEVLNEFAPEIVILQGSSAYKAFIEHFGDRLIDFVSTNDTVQQLEQKGVLAKFPLKNGKNINIIVSRSMSYFGKEGNSFGKFKATINRILQ</sequence>
<accession>A0A3S0HLJ7</accession>
<dbReference type="Pfam" id="PF03167">
    <property type="entry name" value="UDG"/>
    <property type="match status" value="1"/>
</dbReference>
<evidence type="ECO:0000259" key="1">
    <source>
        <dbReference type="Pfam" id="PF03167"/>
    </source>
</evidence>
<dbReference type="InterPro" id="IPR036895">
    <property type="entry name" value="Uracil-DNA_glycosylase-like_sf"/>
</dbReference>
<gene>
    <name evidence="2" type="ORF">EKG35_00770</name>
</gene>
<comment type="caution">
    <text evidence="2">The sequence shown here is derived from an EMBL/GenBank/DDBJ whole genome shotgun (WGS) entry which is preliminary data.</text>
</comment>
<reference evidence="2 3" key="1">
    <citation type="submission" date="2018-12" db="EMBL/GenBank/DDBJ databases">
        <authorList>
            <person name="Yu L."/>
        </authorList>
    </citation>
    <scope>NUCLEOTIDE SEQUENCE [LARGE SCALE GENOMIC DNA]</scope>
    <source>
        <strain evidence="2 3">S5H2222</strain>
    </source>
</reference>
<organism evidence="2 3">
    <name type="scientific">Lysinibacillus telephonicus</name>
    <dbReference type="NCBI Taxonomy" id="1714840"/>
    <lineage>
        <taxon>Bacteria</taxon>
        <taxon>Bacillati</taxon>
        <taxon>Bacillota</taxon>
        <taxon>Bacilli</taxon>
        <taxon>Bacillales</taxon>
        <taxon>Bacillaceae</taxon>
        <taxon>Lysinibacillus</taxon>
    </lineage>
</organism>
<evidence type="ECO:0000313" key="3">
    <source>
        <dbReference type="Proteomes" id="UP000276349"/>
    </source>
</evidence>
<dbReference type="AlphaFoldDB" id="A0A3S0HLJ7"/>
<dbReference type="RefSeq" id="WP_126292400.1">
    <property type="nucleotide sequence ID" value="NZ_CP155468.1"/>
</dbReference>
<dbReference type="EMBL" id="RXNR01000002">
    <property type="protein sequence ID" value="RTQ96217.1"/>
    <property type="molecule type" value="Genomic_DNA"/>
</dbReference>
<dbReference type="Proteomes" id="UP000276349">
    <property type="component" value="Unassembled WGS sequence"/>
</dbReference>
<keyword evidence="3" id="KW-1185">Reference proteome</keyword>
<name>A0A3S0HLJ7_9BACI</name>